<protein>
    <submittedName>
        <fullName evidence="1">Uncharacterized protein</fullName>
    </submittedName>
</protein>
<dbReference type="Proteomes" id="UP000799428">
    <property type="component" value="Unassembled WGS sequence"/>
</dbReference>
<proteinExistence type="predicted"/>
<sequence>MSSPSVCIGEFSRVCCACACACAAKAGERGKPKGKNILQICILFPLSLGVRLLSFSSFPFCSHEPGLSLFMCALIIIL</sequence>
<keyword evidence="2" id="KW-1185">Reference proteome</keyword>
<evidence type="ECO:0000313" key="1">
    <source>
        <dbReference type="EMBL" id="KAF2705627.1"/>
    </source>
</evidence>
<dbReference type="EMBL" id="MU005778">
    <property type="protein sequence ID" value="KAF2705627.1"/>
    <property type="molecule type" value="Genomic_DNA"/>
</dbReference>
<name>A0A6G1JZN3_9PLEO</name>
<reference evidence="1" key="1">
    <citation type="journal article" date="2020" name="Stud. Mycol.">
        <title>101 Dothideomycetes genomes: a test case for predicting lifestyles and emergence of pathogens.</title>
        <authorList>
            <person name="Haridas S."/>
            <person name="Albert R."/>
            <person name="Binder M."/>
            <person name="Bloem J."/>
            <person name="Labutti K."/>
            <person name="Salamov A."/>
            <person name="Andreopoulos B."/>
            <person name="Baker S."/>
            <person name="Barry K."/>
            <person name="Bills G."/>
            <person name="Bluhm B."/>
            <person name="Cannon C."/>
            <person name="Castanera R."/>
            <person name="Culley D."/>
            <person name="Daum C."/>
            <person name="Ezra D."/>
            <person name="Gonzalez J."/>
            <person name="Henrissat B."/>
            <person name="Kuo A."/>
            <person name="Liang C."/>
            <person name="Lipzen A."/>
            <person name="Lutzoni F."/>
            <person name="Magnuson J."/>
            <person name="Mondo S."/>
            <person name="Nolan M."/>
            <person name="Ohm R."/>
            <person name="Pangilinan J."/>
            <person name="Park H.-J."/>
            <person name="Ramirez L."/>
            <person name="Alfaro M."/>
            <person name="Sun H."/>
            <person name="Tritt A."/>
            <person name="Yoshinaga Y."/>
            <person name="Zwiers L.-H."/>
            <person name="Turgeon B."/>
            <person name="Goodwin S."/>
            <person name="Spatafora J."/>
            <person name="Crous P."/>
            <person name="Grigoriev I."/>
        </authorList>
    </citation>
    <scope>NUCLEOTIDE SEQUENCE</scope>
    <source>
        <strain evidence="1">CBS 279.74</strain>
    </source>
</reference>
<dbReference type="AlphaFoldDB" id="A0A6G1JZN3"/>
<gene>
    <name evidence="1" type="ORF">K504DRAFT_93825</name>
</gene>
<organism evidence="1 2">
    <name type="scientific">Pleomassaria siparia CBS 279.74</name>
    <dbReference type="NCBI Taxonomy" id="1314801"/>
    <lineage>
        <taxon>Eukaryota</taxon>
        <taxon>Fungi</taxon>
        <taxon>Dikarya</taxon>
        <taxon>Ascomycota</taxon>
        <taxon>Pezizomycotina</taxon>
        <taxon>Dothideomycetes</taxon>
        <taxon>Pleosporomycetidae</taxon>
        <taxon>Pleosporales</taxon>
        <taxon>Pleomassariaceae</taxon>
        <taxon>Pleomassaria</taxon>
    </lineage>
</organism>
<evidence type="ECO:0000313" key="2">
    <source>
        <dbReference type="Proteomes" id="UP000799428"/>
    </source>
</evidence>
<accession>A0A6G1JZN3</accession>